<keyword evidence="2" id="KW-0479">Metal-binding</keyword>
<evidence type="ECO:0000313" key="7">
    <source>
        <dbReference type="EMBL" id="SHK73256.1"/>
    </source>
</evidence>
<evidence type="ECO:0000256" key="3">
    <source>
        <dbReference type="ARBA" id="ARBA00022801"/>
    </source>
</evidence>
<dbReference type="OrthoDB" id="517279at2"/>
<protein>
    <submittedName>
        <fullName evidence="7">Integrative and conjugative element protein, VC0181 family</fullName>
    </submittedName>
</protein>
<dbReference type="AlphaFoldDB" id="A0A1M6UW18"/>
<dbReference type="Gene3D" id="3.40.140.10">
    <property type="entry name" value="Cytidine Deaminase, domain 2"/>
    <property type="match status" value="1"/>
</dbReference>
<keyword evidence="4" id="KW-0862">Zinc</keyword>
<name>A0A1M6UW18_9FIRM</name>
<evidence type="ECO:0000313" key="8">
    <source>
        <dbReference type="EMBL" id="SHK74470.1"/>
    </source>
</evidence>
<evidence type="ECO:0000256" key="4">
    <source>
        <dbReference type="ARBA" id="ARBA00022833"/>
    </source>
</evidence>
<sequence length="110" mass="12691">MVTYSQVIHDNHEGGGLLLGRLIIDCNDVVVDDITVPNIEDQSGRFFFLRKGLAHQEKLKIRWLQSNGTCNYLGEWHTHPEAIPRPSNQDISNWKRILRETKFESGIYSL</sequence>
<proteinExistence type="predicted"/>
<keyword evidence="3" id="KW-0378">Hydrolase</keyword>
<evidence type="ECO:0000259" key="6">
    <source>
        <dbReference type="Pfam" id="PF14464"/>
    </source>
</evidence>
<gene>
    <name evidence="7" type="ORF">SAMN02745123_02931</name>
    <name evidence="8" type="ORF">SAMN02745123_02995</name>
</gene>
<evidence type="ECO:0000256" key="2">
    <source>
        <dbReference type="ARBA" id="ARBA00022723"/>
    </source>
</evidence>
<dbReference type="SUPFAM" id="SSF102712">
    <property type="entry name" value="JAB1/MPN domain"/>
    <property type="match status" value="1"/>
</dbReference>
<dbReference type="STRING" id="1121421.SAMN02745123_02931"/>
<keyword evidence="5" id="KW-0482">Metalloprotease</keyword>
<dbReference type="GO" id="GO:0006508">
    <property type="term" value="P:proteolysis"/>
    <property type="evidence" value="ECO:0007669"/>
    <property type="project" value="UniProtKB-KW"/>
</dbReference>
<dbReference type="GO" id="GO:0046872">
    <property type="term" value="F:metal ion binding"/>
    <property type="evidence" value="ECO:0007669"/>
    <property type="project" value="UniProtKB-KW"/>
</dbReference>
<evidence type="ECO:0000313" key="9">
    <source>
        <dbReference type="Proteomes" id="UP000183997"/>
    </source>
</evidence>
<keyword evidence="1" id="KW-0645">Protease</keyword>
<dbReference type="EMBL" id="FRAR01000022">
    <property type="protein sequence ID" value="SHK74470.1"/>
    <property type="molecule type" value="Genomic_DNA"/>
</dbReference>
<reference evidence="7" key="2">
    <citation type="submission" date="2016-11" db="EMBL/GenBank/DDBJ databases">
        <authorList>
            <person name="Jaros S."/>
            <person name="Januszkiewicz K."/>
            <person name="Wedrychowicz H."/>
        </authorList>
    </citation>
    <scope>NUCLEOTIDE SEQUENCE [LARGE SCALE GENOMIC DNA]</scope>
    <source>
        <strain evidence="7">DSM 10349</strain>
    </source>
</reference>
<reference evidence="9" key="1">
    <citation type="submission" date="2016-11" db="EMBL/GenBank/DDBJ databases">
        <authorList>
            <person name="Varghese N."/>
            <person name="Submissions S."/>
        </authorList>
    </citation>
    <scope>NUCLEOTIDE SEQUENCE [LARGE SCALE GENOMIC DNA]</scope>
    <source>
        <strain evidence="9">DSM 10349</strain>
    </source>
</reference>
<keyword evidence="9" id="KW-1185">Reference proteome</keyword>
<dbReference type="EMBL" id="FRAR01000022">
    <property type="protein sequence ID" value="SHK73256.1"/>
    <property type="molecule type" value="Genomic_DNA"/>
</dbReference>
<evidence type="ECO:0000256" key="5">
    <source>
        <dbReference type="ARBA" id="ARBA00023049"/>
    </source>
</evidence>
<dbReference type="GO" id="GO:0008237">
    <property type="term" value="F:metallopeptidase activity"/>
    <property type="evidence" value="ECO:0007669"/>
    <property type="project" value="UniProtKB-KW"/>
</dbReference>
<dbReference type="InterPro" id="IPR028090">
    <property type="entry name" value="JAB_dom_prok"/>
</dbReference>
<dbReference type="Proteomes" id="UP000183997">
    <property type="component" value="Unassembled WGS sequence"/>
</dbReference>
<accession>A0A1M6UW18</accession>
<organism evidence="7 9">
    <name type="scientific">Desulforamulus aeronauticus DSM 10349</name>
    <dbReference type="NCBI Taxonomy" id="1121421"/>
    <lineage>
        <taxon>Bacteria</taxon>
        <taxon>Bacillati</taxon>
        <taxon>Bacillota</taxon>
        <taxon>Clostridia</taxon>
        <taxon>Eubacteriales</taxon>
        <taxon>Peptococcaceae</taxon>
        <taxon>Desulforamulus</taxon>
    </lineage>
</organism>
<dbReference type="Pfam" id="PF14464">
    <property type="entry name" value="Prok-JAB"/>
    <property type="match status" value="1"/>
</dbReference>
<feature type="domain" description="JAB" evidence="6">
    <location>
        <begin position="11"/>
        <end position="97"/>
    </location>
</feature>
<evidence type="ECO:0000256" key="1">
    <source>
        <dbReference type="ARBA" id="ARBA00022670"/>
    </source>
</evidence>
<dbReference type="RefSeq" id="WP_084082439.1">
    <property type="nucleotide sequence ID" value="NZ_FRAR01000022.1"/>
</dbReference>